<name>A0A1D8AW43_9BACT</name>
<evidence type="ECO:0000256" key="1">
    <source>
        <dbReference type="SAM" id="MobiDB-lite"/>
    </source>
</evidence>
<reference evidence="2 3" key="1">
    <citation type="submission" date="2016-06" db="EMBL/GenBank/DDBJ databases">
        <title>Three novel species with peptidoglycan cell walls form the new genus Lacunisphaera gen. nov. in the family Opitutaceae of the verrucomicrobial subdivision 4.</title>
        <authorList>
            <person name="Rast P."/>
            <person name="Gloeckner I."/>
            <person name="Jogler M."/>
            <person name="Boedeker C."/>
            <person name="Jeske O."/>
            <person name="Wiegand S."/>
            <person name="Reinhardt R."/>
            <person name="Schumann P."/>
            <person name="Rohde M."/>
            <person name="Spring S."/>
            <person name="Gloeckner F.O."/>
            <person name="Jogler C."/>
        </authorList>
    </citation>
    <scope>NUCLEOTIDE SEQUENCE [LARGE SCALE GENOMIC DNA]</scope>
    <source>
        <strain evidence="2 3">IG16b</strain>
    </source>
</reference>
<dbReference type="Proteomes" id="UP000095228">
    <property type="component" value="Chromosome"/>
</dbReference>
<evidence type="ECO:0000313" key="3">
    <source>
        <dbReference type="Proteomes" id="UP000095228"/>
    </source>
</evidence>
<dbReference type="AlphaFoldDB" id="A0A1D8AW43"/>
<organism evidence="2 3">
    <name type="scientific">Lacunisphaera limnophila</name>
    <dbReference type="NCBI Taxonomy" id="1838286"/>
    <lineage>
        <taxon>Bacteria</taxon>
        <taxon>Pseudomonadati</taxon>
        <taxon>Verrucomicrobiota</taxon>
        <taxon>Opitutia</taxon>
        <taxon>Opitutales</taxon>
        <taxon>Opitutaceae</taxon>
        <taxon>Lacunisphaera</taxon>
    </lineage>
</organism>
<accession>A0A1D8AW43</accession>
<protein>
    <recommendedName>
        <fullName evidence="4">Flagellar hook-length control protein FliK</fullName>
    </recommendedName>
</protein>
<evidence type="ECO:0000313" key="2">
    <source>
        <dbReference type="EMBL" id="AOS45114.1"/>
    </source>
</evidence>
<dbReference type="EMBL" id="CP016094">
    <property type="protein sequence ID" value="AOS45114.1"/>
    <property type="molecule type" value="Genomic_DNA"/>
</dbReference>
<feature type="region of interest" description="Disordered" evidence="1">
    <location>
        <begin position="252"/>
        <end position="315"/>
    </location>
</feature>
<dbReference type="STRING" id="1838286.Verru16b_02190"/>
<gene>
    <name evidence="2" type="ORF">Verru16b_02190</name>
</gene>
<keyword evidence="3" id="KW-1185">Reference proteome</keyword>
<sequence>MRGGDGALELRLPLAPVPEPPAGESTLADAPVEFHAELHLPGEPVVRVESAGFATAAVSTAAAMGAPGLNPEKIAAKKPAPAPSLASRLEAVERKFVFTGDKQVSTRSPRAGIAVAQTDAIMPAAPNEESRAVRSLPDSTVLPVRADFSVAQSPAERITAPAPGPSGSAFAGRAVETVTGLIEAQFSASMQKTGSVHLRLHFGGEDLSVHVAIRDGAVHTDFRTDSAPLRAALEREWSAVTAAAPGQMQRYLDPVFSPHTPTASASADSDARQPAGQQAQSDAQHRAPREGFSDHPTFNRRSLVGEAFSPEPATPRVAAFLPTSVRLSALA</sequence>
<proteinExistence type="predicted"/>
<feature type="region of interest" description="Disordered" evidence="1">
    <location>
        <begin position="1"/>
        <end position="22"/>
    </location>
</feature>
<evidence type="ECO:0008006" key="4">
    <source>
        <dbReference type="Google" id="ProtNLM"/>
    </source>
</evidence>
<feature type="compositionally biased region" description="Basic and acidic residues" evidence="1">
    <location>
        <begin position="283"/>
        <end position="293"/>
    </location>
</feature>
<dbReference type="KEGG" id="obg:Verru16b_02190"/>